<dbReference type="CDD" id="cd00063">
    <property type="entry name" value="FN3"/>
    <property type="match status" value="1"/>
</dbReference>
<proteinExistence type="predicted"/>
<dbReference type="Proteomes" id="UP000271974">
    <property type="component" value="Unassembled WGS sequence"/>
</dbReference>
<dbReference type="InterPro" id="IPR003961">
    <property type="entry name" value="FN3_dom"/>
</dbReference>
<gene>
    <name evidence="4" type="ORF">EGW08_004423</name>
</gene>
<evidence type="ECO:0000256" key="2">
    <source>
        <dbReference type="SAM" id="Phobius"/>
    </source>
</evidence>
<dbReference type="AlphaFoldDB" id="A0A3S1BGJ6"/>
<feature type="compositionally biased region" description="Basic and acidic residues" evidence="1">
    <location>
        <begin position="228"/>
        <end position="237"/>
    </location>
</feature>
<keyword evidence="2" id="KW-1133">Transmembrane helix</keyword>
<feature type="domain" description="Fibronectin type-III" evidence="3">
    <location>
        <begin position="1"/>
        <end position="90"/>
    </location>
</feature>
<organism evidence="4 5">
    <name type="scientific">Elysia chlorotica</name>
    <name type="common">Eastern emerald elysia</name>
    <name type="synonym">Sea slug</name>
    <dbReference type="NCBI Taxonomy" id="188477"/>
    <lineage>
        <taxon>Eukaryota</taxon>
        <taxon>Metazoa</taxon>
        <taxon>Spiralia</taxon>
        <taxon>Lophotrochozoa</taxon>
        <taxon>Mollusca</taxon>
        <taxon>Gastropoda</taxon>
        <taxon>Heterobranchia</taxon>
        <taxon>Euthyneura</taxon>
        <taxon>Panpulmonata</taxon>
        <taxon>Sacoglossa</taxon>
        <taxon>Placobranchoidea</taxon>
        <taxon>Plakobranchidae</taxon>
        <taxon>Elysia</taxon>
    </lineage>
</organism>
<dbReference type="Pfam" id="PF00041">
    <property type="entry name" value="fn3"/>
    <property type="match status" value="1"/>
</dbReference>
<sequence length="499" mass="55458">GDDSLVVVWEKRGCREETSYVTEYLVRYCPSSTANECIGDKITVNVSSDVTSARLPHLARSTKYLVHVVAASSAGLGPPSDDIWHMIEPEPPDEDISGLIAVVLAIISVVFLLTGCFCFIRYCYRQKQKIPSVSGLLEVQPTQQKCHPVNHYRGRPLPAPPEDVFVDHHTYGTSSDRTSMNNLGYEKVTHLELNEGISSNIPLLADHANMQHRGDGEAAQSQSVQSKTPDDIDKEVSQSHNGDSIVTLSNYIQRDFSPSTIDRKNSLLKMTLAESSESCNTESPAAYSWVANGPNSQKCPENCMRSFSSNDTLPLRSHWSVTPEAFHLHTPYSQNMDQNCVHIPDYNRITPNYVPSQENCFSAMAYTKQHHRFIDHHPSQPWMVAVDNEEFCTCGSDSEDVNSVSVDDNMSPSSKEITYPIAERKHSIPIDSIFATIPPPACPPSPLPPYDNAPPLPTDCESRFSMNHRQERFTLPVAMGSQEYLEPRVPPGYVSSVTS</sequence>
<keyword evidence="2" id="KW-0472">Membrane</keyword>
<reference evidence="4 5" key="1">
    <citation type="submission" date="2019-01" db="EMBL/GenBank/DDBJ databases">
        <title>A draft genome assembly of the solar-powered sea slug Elysia chlorotica.</title>
        <authorList>
            <person name="Cai H."/>
            <person name="Li Q."/>
            <person name="Fang X."/>
            <person name="Li J."/>
            <person name="Curtis N.E."/>
            <person name="Altenburger A."/>
            <person name="Shibata T."/>
            <person name="Feng M."/>
            <person name="Maeda T."/>
            <person name="Schwartz J.A."/>
            <person name="Shigenobu S."/>
            <person name="Lundholm N."/>
            <person name="Nishiyama T."/>
            <person name="Yang H."/>
            <person name="Hasebe M."/>
            <person name="Li S."/>
            <person name="Pierce S.K."/>
            <person name="Wang J."/>
        </authorList>
    </citation>
    <scope>NUCLEOTIDE SEQUENCE [LARGE SCALE GENOMIC DNA]</scope>
    <source>
        <strain evidence="4">EC2010</strain>
        <tissue evidence="4">Whole organism of an adult</tissue>
    </source>
</reference>
<feature type="region of interest" description="Disordered" evidence="1">
    <location>
        <begin position="212"/>
        <end position="241"/>
    </location>
</feature>
<evidence type="ECO:0000313" key="4">
    <source>
        <dbReference type="EMBL" id="RUS87824.1"/>
    </source>
</evidence>
<accession>A0A3S1BGJ6</accession>
<keyword evidence="5" id="KW-1185">Reference proteome</keyword>
<feature type="transmembrane region" description="Helical" evidence="2">
    <location>
        <begin position="96"/>
        <end position="120"/>
    </location>
</feature>
<evidence type="ECO:0000313" key="5">
    <source>
        <dbReference type="Proteomes" id="UP000271974"/>
    </source>
</evidence>
<protein>
    <recommendedName>
        <fullName evidence="3">Fibronectin type-III domain-containing protein</fullName>
    </recommendedName>
</protein>
<dbReference type="Gene3D" id="2.60.40.10">
    <property type="entry name" value="Immunoglobulins"/>
    <property type="match status" value="1"/>
</dbReference>
<dbReference type="PROSITE" id="PS50853">
    <property type="entry name" value="FN3"/>
    <property type="match status" value="1"/>
</dbReference>
<evidence type="ECO:0000256" key="1">
    <source>
        <dbReference type="SAM" id="MobiDB-lite"/>
    </source>
</evidence>
<keyword evidence="2" id="KW-0812">Transmembrane</keyword>
<dbReference type="EMBL" id="RQTK01000100">
    <property type="protein sequence ID" value="RUS87824.1"/>
    <property type="molecule type" value="Genomic_DNA"/>
</dbReference>
<dbReference type="SUPFAM" id="SSF49265">
    <property type="entry name" value="Fibronectin type III"/>
    <property type="match status" value="1"/>
</dbReference>
<evidence type="ECO:0000259" key="3">
    <source>
        <dbReference type="PROSITE" id="PS50853"/>
    </source>
</evidence>
<name>A0A3S1BGJ6_ELYCH</name>
<dbReference type="OrthoDB" id="10658511at2759"/>
<dbReference type="InterPro" id="IPR013783">
    <property type="entry name" value="Ig-like_fold"/>
</dbReference>
<feature type="non-terminal residue" evidence="4">
    <location>
        <position position="1"/>
    </location>
</feature>
<comment type="caution">
    <text evidence="4">The sequence shown here is derived from an EMBL/GenBank/DDBJ whole genome shotgun (WGS) entry which is preliminary data.</text>
</comment>
<dbReference type="InterPro" id="IPR036116">
    <property type="entry name" value="FN3_sf"/>
</dbReference>